<accession>A0ABU0M073</accession>
<dbReference type="EMBL" id="JAUSWO010000001">
    <property type="protein sequence ID" value="MDQ0514245.1"/>
    <property type="molecule type" value="Genomic_DNA"/>
</dbReference>
<sequence>MKQFDVAIIGGGIVGTAIAYELAKYQLTVGLFEKNPVLARETSFGNSGVIHGGFDPEPHKVEARLNVLGNKLWVEQVFPHLHFPHRQVDSLVIGFNEEEMEHVRMLYHRGLENGVASADLKVIDREELLNREPHLNPKALGALLCTSSWVVDPVKAATAFAGAAMNNGMQLFLKAAITRIHKIDQLFQVTVNETEQYQARIIINAAGHYADLIAAMAGYPDFQQTTRRGEYRVLDSSQASLVNSVCFKVPTIHGKGVIVAPLLNGNLLVGPTAEEGIPKTDTSLITPAKYNYIGQIGRDLVPSLDLDRTVLSFAGSRPIDIATNDFVIQAAKNEPCFINAAGMQSPGLSSAPATALEIVKLIQATGINLVKRPDFQPDYTVL</sequence>
<dbReference type="PANTHER" id="PTHR42720">
    <property type="entry name" value="GLYCEROL-3-PHOSPHATE DEHYDROGENASE"/>
    <property type="match status" value="1"/>
</dbReference>
<keyword evidence="2" id="KW-0560">Oxidoreductase</keyword>
<evidence type="ECO:0000259" key="1">
    <source>
        <dbReference type="Pfam" id="PF01266"/>
    </source>
</evidence>
<dbReference type="SUPFAM" id="SSF51905">
    <property type="entry name" value="FAD/NAD(P)-binding domain"/>
    <property type="match status" value="1"/>
</dbReference>
<organism evidence="2 3">
    <name type="scientific">Mycoplasmoides fastidiosum</name>
    <dbReference type="NCBI Taxonomy" id="92758"/>
    <lineage>
        <taxon>Bacteria</taxon>
        <taxon>Bacillati</taxon>
        <taxon>Mycoplasmatota</taxon>
        <taxon>Mycoplasmoidales</taxon>
        <taxon>Mycoplasmoidaceae</taxon>
        <taxon>Mycoplasmoides</taxon>
    </lineage>
</organism>
<dbReference type="RefSeq" id="WP_256547066.1">
    <property type="nucleotide sequence ID" value="NZ_CP101809.1"/>
</dbReference>
<dbReference type="PANTHER" id="PTHR42720:SF1">
    <property type="entry name" value="GLYCEROL 3-PHOSPHATE OXIDASE"/>
    <property type="match status" value="1"/>
</dbReference>
<evidence type="ECO:0000313" key="3">
    <source>
        <dbReference type="Proteomes" id="UP001240643"/>
    </source>
</evidence>
<dbReference type="InterPro" id="IPR006076">
    <property type="entry name" value="FAD-dep_OxRdtase"/>
</dbReference>
<feature type="domain" description="FAD dependent oxidoreductase" evidence="1">
    <location>
        <begin position="5"/>
        <end position="360"/>
    </location>
</feature>
<dbReference type="Pfam" id="PF01266">
    <property type="entry name" value="DAO"/>
    <property type="match status" value="1"/>
</dbReference>
<dbReference type="InterPro" id="IPR052745">
    <property type="entry name" value="G3P_Oxidase/Oxidoreductase"/>
</dbReference>
<dbReference type="InterPro" id="IPR036188">
    <property type="entry name" value="FAD/NAD-bd_sf"/>
</dbReference>
<comment type="caution">
    <text evidence="2">The sequence shown here is derived from an EMBL/GenBank/DDBJ whole genome shotgun (WGS) entry which is preliminary data.</text>
</comment>
<dbReference type="SUPFAM" id="SSF54373">
    <property type="entry name" value="FAD-linked reductases, C-terminal domain"/>
    <property type="match status" value="1"/>
</dbReference>
<evidence type="ECO:0000313" key="2">
    <source>
        <dbReference type="EMBL" id="MDQ0514245.1"/>
    </source>
</evidence>
<dbReference type="EC" id="1.1.5.3" evidence="2"/>
<gene>
    <name evidence="2" type="ORF">J2Z62_000683</name>
</gene>
<dbReference type="NCBIfam" id="NF033460">
    <property type="entry name" value="glycerol3P_ox_II"/>
    <property type="match status" value="1"/>
</dbReference>
<dbReference type="GO" id="GO:0004368">
    <property type="term" value="F:glycerol-3-phosphate dehydrogenase (quinone) activity"/>
    <property type="evidence" value="ECO:0007669"/>
    <property type="project" value="UniProtKB-EC"/>
</dbReference>
<dbReference type="Proteomes" id="UP001240643">
    <property type="component" value="Unassembled WGS sequence"/>
</dbReference>
<protein>
    <submittedName>
        <fullName evidence="2">Glycerol-3-phosphate dehydrogenase</fullName>
        <ecNumber evidence="2">1.1.5.3</ecNumber>
    </submittedName>
</protein>
<keyword evidence="3" id="KW-1185">Reference proteome</keyword>
<proteinExistence type="predicted"/>
<dbReference type="Gene3D" id="3.50.50.60">
    <property type="entry name" value="FAD/NAD(P)-binding domain"/>
    <property type="match status" value="1"/>
</dbReference>
<name>A0ABU0M073_9BACT</name>
<dbReference type="Gene3D" id="3.30.9.10">
    <property type="entry name" value="D-Amino Acid Oxidase, subunit A, domain 2"/>
    <property type="match status" value="1"/>
</dbReference>
<reference evidence="2" key="1">
    <citation type="submission" date="2023-07" db="EMBL/GenBank/DDBJ databases">
        <title>Genomic Encyclopedia of Type Strains, Phase IV (KMG-IV): sequencing the most valuable type-strain genomes for metagenomic binning, comparative biology and taxonomic classification.</title>
        <authorList>
            <person name="Goeker M."/>
        </authorList>
    </citation>
    <scope>NUCLEOTIDE SEQUENCE [LARGE SCALE GENOMIC DNA]</scope>
    <source>
        <strain evidence="2">DSM 21204</strain>
    </source>
</reference>